<dbReference type="PANTHER" id="PTHR46018:SF2">
    <property type="entry name" value="ZINC PHOSPHODIESTERASE ELAC PROTEIN 1"/>
    <property type="match status" value="1"/>
</dbReference>
<dbReference type="SMART" id="SM00849">
    <property type="entry name" value="Lactamase_B"/>
    <property type="match status" value="1"/>
</dbReference>
<dbReference type="EMBL" id="VFIY01000008">
    <property type="protein sequence ID" value="TPD60230.1"/>
    <property type="molecule type" value="Genomic_DNA"/>
</dbReference>
<evidence type="ECO:0000259" key="2">
    <source>
        <dbReference type="SMART" id="SM00849"/>
    </source>
</evidence>
<dbReference type="Gene3D" id="3.60.15.10">
    <property type="entry name" value="Ribonuclease Z/Hydroxyacylglutathione hydrolase-like"/>
    <property type="match status" value="1"/>
</dbReference>
<dbReference type="InterPro" id="IPR036866">
    <property type="entry name" value="RibonucZ/Hydroxyglut_hydro"/>
</dbReference>
<evidence type="ECO:0000313" key="3">
    <source>
        <dbReference type="EMBL" id="TPD60230.1"/>
    </source>
</evidence>
<feature type="domain" description="Metallo-beta-lactamase" evidence="2">
    <location>
        <begin position="74"/>
        <end position="270"/>
    </location>
</feature>
<protein>
    <submittedName>
        <fullName evidence="3">MBL fold metallo-hydrolase</fullName>
    </submittedName>
</protein>
<dbReference type="InterPro" id="IPR001279">
    <property type="entry name" value="Metallo-B-lactamas"/>
</dbReference>
<dbReference type="Proteomes" id="UP000319148">
    <property type="component" value="Unassembled WGS sequence"/>
</dbReference>
<dbReference type="OrthoDB" id="9803916at2"/>
<comment type="caution">
    <text evidence="3">The sequence shown here is derived from an EMBL/GenBank/DDBJ whole genome shotgun (WGS) entry which is preliminary data.</text>
</comment>
<reference evidence="4" key="1">
    <citation type="submission" date="2019-06" db="EMBL/GenBank/DDBJ databases">
        <title>The complete genome of Emcibacter congregatus ZYLT.</title>
        <authorList>
            <person name="Zhao Z."/>
        </authorList>
    </citation>
    <scope>NUCLEOTIDE SEQUENCE [LARGE SCALE GENOMIC DNA]</scope>
    <source>
        <strain evidence="4">MCCC 1A06723</strain>
    </source>
</reference>
<dbReference type="CDD" id="cd07719">
    <property type="entry name" value="arylsulfatase_AtsA-like_MBL-fold"/>
    <property type="match status" value="1"/>
</dbReference>
<name>A0A501PIC6_9PROT</name>
<accession>A0A501PIC6</accession>
<dbReference type="Pfam" id="PF00753">
    <property type="entry name" value="Lactamase_B"/>
    <property type="match status" value="1"/>
</dbReference>
<keyword evidence="4" id="KW-1185">Reference proteome</keyword>
<evidence type="ECO:0000313" key="4">
    <source>
        <dbReference type="Proteomes" id="UP000319148"/>
    </source>
</evidence>
<keyword evidence="1 3" id="KW-0378">Hydrolase</keyword>
<sequence length="375" mass="40950">MISGVLIGFEVLKKISHVFLLVALYLTAAGGDANAGMSVEGAMSDALQSYSLDKGMYVVITGSGSALPDPKRAGASAAVVVDGTVLQFDFGRGVMENMMLSGINPMDIDYIFLTHHHFDHIASYGYYLIANWIAGRQEPVYVYGPEGIEDLTQGAYIMNKSNIEFTKFIVKNWPERLKRKPLAEPPYVVKDVDSGVILDTPKIKITAVRTPHYPDDISKSLAYRVDTPYGSVVITGDTGYSDDVIKLADHADLLIHECQKPDPGMVKGGKMTAEAFQKPSKKRPQTHHTTPTELGKIANLAQVKKVVPYHLPPYGSVPKAREMTSLYTGEAGLDIWAKYITAIHKNYEGPVVLAEDTMVFRVGGEPVDQAGEDAK</sequence>
<evidence type="ECO:0000256" key="1">
    <source>
        <dbReference type="ARBA" id="ARBA00022801"/>
    </source>
</evidence>
<dbReference type="GO" id="GO:0042781">
    <property type="term" value="F:3'-tRNA processing endoribonuclease activity"/>
    <property type="evidence" value="ECO:0007669"/>
    <property type="project" value="TreeGrafter"/>
</dbReference>
<organism evidence="3 4">
    <name type="scientific">Emcibacter nanhaiensis</name>
    <dbReference type="NCBI Taxonomy" id="1505037"/>
    <lineage>
        <taxon>Bacteria</taxon>
        <taxon>Pseudomonadati</taxon>
        <taxon>Pseudomonadota</taxon>
        <taxon>Alphaproteobacteria</taxon>
        <taxon>Emcibacterales</taxon>
        <taxon>Emcibacteraceae</taxon>
        <taxon>Emcibacter</taxon>
    </lineage>
</organism>
<dbReference type="SUPFAM" id="SSF56281">
    <property type="entry name" value="Metallo-hydrolase/oxidoreductase"/>
    <property type="match status" value="1"/>
</dbReference>
<dbReference type="PANTHER" id="PTHR46018">
    <property type="entry name" value="ZINC PHOSPHODIESTERASE ELAC PROTEIN 1"/>
    <property type="match status" value="1"/>
</dbReference>
<gene>
    <name evidence="3" type="ORF">FIV46_09265</name>
</gene>
<dbReference type="AlphaFoldDB" id="A0A501PIC6"/>
<proteinExistence type="predicted"/>
<dbReference type="InterPro" id="IPR044094">
    <property type="entry name" value="AtsA-like_MBL-fold"/>
</dbReference>